<dbReference type="PANTHER" id="PTHR46098">
    <property type="entry name" value="TRNA (CYTOSINE(38)-C(5))-METHYLTRANSFERASE"/>
    <property type="match status" value="1"/>
</dbReference>
<keyword evidence="12" id="KW-1185">Reference proteome</keyword>
<feature type="active site" evidence="7">
    <location>
        <position position="84"/>
    </location>
</feature>
<dbReference type="AlphaFoldDB" id="A0A9Q2NVY5"/>
<dbReference type="PROSITE" id="PS00094">
    <property type="entry name" value="C5_MTASE_1"/>
    <property type="match status" value="1"/>
</dbReference>
<keyword evidence="5" id="KW-0680">Restriction system</keyword>
<organism evidence="9 11">
    <name type="scientific">Marivita cryptomonadis</name>
    <dbReference type="NCBI Taxonomy" id="505252"/>
    <lineage>
        <taxon>Bacteria</taxon>
        <taxon>Pseudomonadati</taxon>
        <taxon>Pseudomonadota</taxon>
        <taxon>Alphaproteobacteria</taxon>
        <taxon>Rhodobacterales</taxon>
        <taxon>Roseobacteraceae</taxon>
        <taxon>Marivita</taxon>
    </lineage>
</organism>
<gene>
    <name evidence="9" type="ORF">JQX41_12745</name>
    <name evidence="10" type="ORF">JQX48_12750</name>
</gene>
<dbReference type="SUPFAM" id="SSF53335">
    <property type="entry name" value="S-adenosyl-L-methionine-dependent methyltransferases"/>
    <property type="match status" value="1"/>
</dbReference>
<reference evidence="9 12" key="1">
    <citation type="submission" date="2021-01" db="EMBL/GenBank/DDBJ databases">
        <title>Diatom-associated Roseobacters Show Island Model of Population Structure.</title>
        <authorList>
            <person name="Qu L."/>
            <person name="Feng X."/>
            <person name="Chen Y."/>
            <person name="Li L."/>
            <person name="Wang X."/>
            <person name="Hu Z."/>
            <person name="Wang H."/>
            <person name="Luo H."/>
        </authorList>
    </citation>
    <scope>NUCLEOTIDE SEQUENCE</scope>
    <source>
        <strain evidence="10 12">CC28-63</strain>
        <strain evidence="9">CC28-69</strain>
    </source>
</reference>
<comment type="catalytic activity">
    <reaction evidence="6">
        <text>a 2'-deoxycytidine in DNA + S-adenosyl-L-methionine = a 5-methyl-2'-deoxycytidine in DNA + S-adenosyl-L-homocysteine + H(+)</text>
        <dbReference type="Rhea" id="RHEA:13681"/>
        <dbReference type="Rhea" id="RHEA-COMP:11369"/>
        <dbReference type="Rhea" id="RHEA-COMP:11370"/>
        <dbReference type="ChEBI" id="CHEBI:15378"/>
        <dbReference type="ChEBI" id="CHEBI:57856"/>
        <dbReference type="ChEBI" id="CHEBI:59789"/>
        <dbReference type="ChEBI" id="CHEBI:85452"/>
        <dbReference type="ChEBI" id="CHEBI:85454"/>
        <dbReference type="EC" id="2.1.1.37"/>
    </reaction>
</comment>
<keyword evidence="3 7" id="KW-0808">Transferase</keyword>
<keyword evidence="4 7" id="KW-0949">S-adenosyl-L-methionine</keyword>
<proteinExistence type="inferred from homology"/>
<evidence type="ECO:0000313" key="10">
    <source>
        <dbReference type="EMBL" id="MBM2417846.1"/>
    </source>
</evidence>
<sequence length="396" mass="40920">MVPRPANGLSLCAGGAGLDMGLMLAEPGFHTRCFVEWEEYPRSVIIAAQRAGYLAPAPIWDDLTTFDARPLAGAIDTLLAGYPCQPFSAAGQRKGEDDERHLFPHVARVAEELGDGLNWIFLENVAGHVSLGGETVLRTLRQMGFTPAVGLFSAEEIGAPQERLRWFCVAYRASGGQRERGDAAQPGRGGHADGGDLDLANAEDHCGRIYTGPGKPGSRATDAGRSGIDALGHTSADADARGLDGGSDRGPAPEGEGQGPERQRLWDRAGSAGNGTLDRAAGARRDPAGQRAGSDSQGGERLSGAGCDQLADTGGAGSQGREQRAVCGARWGGQGRAIAERGGVSLFPPGPGDSAAWASVLRSAPDMAPAASARDLHTWMGARPGSGWPRVVGSGG</sequence>
<dbReference type="Pfam" id="PF00145">
    <property type="entry name" value="DNA_methylase"/>
    <property type="match status" value="1"/>
</dbReference>
<evidence type="ECO:0000256" key="4">
    <source>
        <dbReference type="ARBA" id="ARBA00022691"/>
    </source>
</evidence>
<evidence type="ECO:0000256" key="2">
    <source>
        <dbReference type="ARBA" id="ARBA00022603"/>
    </source>
</evidence>
<dbReference type="Proteomes" id="UP000809440">
    <property type="component" value="Unassembled WGS sequence"/>
</dbReference>
<dbReference type="InterPro" id="IPR050750">
    <property type="entry name" value="C5-MTase"/>
</dbReference>
<evidence type="ECO:0000313" key="9">
    <source>
        <dbReference type="EMBL" id="MBM2413178.1"/>
    </source>
</evidence>
<dbReference type="GO" id="GO:0003886">
    <property type="term" value="F:DNA (cytosine-5-)-methyltransferase activity"/>
    <property type="evidence" value="ECO:0007669"/>
    <property type="project" value="UniProtKB-EC"/>
</dbReference>
<evidence type="ECO:0000256" key="6">
    <source>
        <dbReference type="ARBA" id="ARBA00047422"/>
    </source>
</evidence>
<feature type="region of interest" description="Disordered" evidence="8">
    <location>
        <begin position="177"/>
        <end position="322"/>
    </location>
</feature>
<dbReference type="PROSITE" id="PS51679">
    <property type="entry name" value="SAM_MT_C5"/>
    <property type="match status" value="1"/>
</dbReference>
<dbReference type="EMBL" id="JAFBXF010000007">
    <property type="protein sequence ID" value="MBM2417846.1"/>
    <property type="molecule type" value="Genomic_DNA"/>
</dbReference>
<evidence type="ECO:0000313" key="11">
    <source>
        <dbReference type="Proteomes" id="UP000755667"/>
    </source>
</evidence>
<comment type="caution">
    <text evidence="9">The sequence shown here is derived from an EMBL/GenBank/DDBJ whole genome shotgun (WGS) entry which is preliminary data.</text>
</comment>
<dbReference type="GO" id="GO:0009307">
    <property type="term" value="P:DNA restriction-modification system"/>
    <property type="evidence" value="ECO:0007669"/>
    <property type="project" value="UniProtKB-KW"/>
</dbReference>
<dbReference type="Proteomes" id="UP000755667">
    <property type="component" value="Unassembled WGS sequence"/>
</dbReference>
<dbReference type="Gene3D" id="3.40.50.150">
    <property type="entry name" value="Vaccinia Virus protein VP39"/>
    <property type="match status" value="1"/>
</dbReference>
<comment type="similarity">
    <text evidence="7">Belongs to the class I-like SAM-binding methyltransferase superfamily. C5-methyltransferase family.</text>
</comment>
<evidence type="ECO:0000256" key="8">
    <source>
        <dbReference type="SAM" id="MobiDB-lite"/>
    </source>
</evidence>
<evidence type="ECO:0000256" key="7">
    <source>
        <dbReference type="PROSITE-ProRule" id="PRU01016"/>
    </source>
</evidence>
<dbReference type="InterPro" id="IPR029063">
    <property type="entry name" value="SAM-dependent_MTases_sf"/>
</dbReference>
<protein>
    <recommendedName>
        <fullName evidence="1">DNA (cytosine-5-)-methyltransferase</fullName>
        <ecNumber evidence="1">2.1.1.37</ecNumber>
    </recommendedName>
</protein>
<name>A0A9Q2NVY5_9RHOB</name>
<dbReference type="GO" id="GO:0032259">
    <property type="term" value="P:methylation"/>
    <property type="evidence" value="ECO:0007669"/>
    <property type="project" value="UniProtKB-KW"/>
</dbReference>
<dbReference type="InterPro" id="IPR001525">
    <property type="entry name" value="C5_MeTfrase"/>
</dbReference>
<dbReference type="EMBL" id="JAFBXE010000007">
    <property type="protein sequence ID" value="MBM2413178.1"/>
    <property type="molecule type" value="Genomic_DNA"/>
</dbReference>
<evidence type="ECO:0000313" key="12">
    <source>
        <dbReference type="Proteomes" id="UP000809440"/>
    </source>
</evidence>
<evidence type="ECO:0000256" key="3">
    <source>
        <dbReference type="ARBA" id="ARBA00022679"/>
    </source>
</evidence>
<evidence type="ECO:0000256" key="1">
    <source>
        <dbReference type="ARBA" id="ARBA00011975"/>
    </source>
</evidence>
<dbReference type="PANTHER" id="PTHR46098:SF1">
    <property type="entry name" value="TRNA (CYTOSINE(38)-C(5))-METHYLTRANSFERASE"/>
    <property type="match status" value="1"/>
</dbReference>
<accession>A0A9Q2NVY5</accession>
<evidence type="ECO:0000256" key="5">
    <source>
        <dbReference type="ARBA" id="ARBA00022747"/>
    </source>
</evidence>
<dbReference type="InterPro" id="IPR018117">
    <property type="entry name" value="C5_DNA_meth_AS"/>
</dbReference>
<keyword evidence="2 7" id="KW-0489">Methyltransferase</keyword>
<dbReference type="EC" id="2.1.1.37" evidence="1"/>